<feature type="compositionally biased region" description="Polar residues" evidence="1">
    <location>
        <begin position="222"/>
        <end position="235"/>
    </location>
</feature>
<accession>A0A395HTM0</accession>
<feature type="compositionally biased region" description="Polar residues" evidence="1">
    <location>
        <begin position="181"/>
        <end position="202"/>
    </location>
</feature>
<feature type="region of interest" description="Disordered" evidence="1">
    <location>
        <begin position="33"/>
        <end position="315"/>
    </location>
</feature>
<keyword evidence="3" id="KW-1185">Reference proteome</keyword>
<sequence>MPYSAIQPKQILKRAPSQREYEFLQEWAPETLKNHEIPSQQNTFQPHQAAPTSAQGMSNPRQQKLRTSSLYEDWKAQATSQGENVHKECNPSVHTPTQNKNHQSQSASFKSTAVAAEKPHDNLQSKTNTKSSQPASSKSNTLQSYHFAQPTVSASNRFNTVHASNRKPSKPVADPIKVAQEPQQNPRLSASSPTASEATRSVESCKGKPAEVRQKHDHVASRHSSATTASKSLDSAQYKPTEVKQKHRSGSSESAPMSPKPAASSKSVDENKQKKASDVSVPITVQSSKPVETSRKPIESRQKPRGGSICYTAPNGTRFPRHNDLHKWSMGVKNQHNDLIIFMPVFVENPWKGLQPVLTTCEFRF</sequence>
<feature type="compositionally biased region" description="Polar residues" evidence="1">
    <location>
        <begin position="37"/>
        <end position="70"/>
    </location>
</feature>
<dbReference type="EMBL" id="KZ824303">
    <property type="protein sequence ID" value="RAL09564.1"/>
    <property type="molecule type" value="Genomic_DNA"/>
</dbReference>
<organism evidence="2 3">
    <name type="scientific">Aspergillus homomorphus (strain CBS 101889)</name>
    <dbReference type="NCBI Taxonomy" id="1450537"/>
    <lineage>
        <taxon>Eukaryota</taxon>
        <taxon>Fungi</taxon>
        <taxon>Dikarya</taxon>
        <taxon>Ascomycota</taxon>
        <taxon>Pezizomycotina</taxon>
        <taxon>Eurotiomycetes</taxon>
        <taxon>Eurotiomycetidae</taxon>
        <taxon>Eurotiales</taxon>
        <taxon>Aspergillaceae</taxon>
        <taxon>Aspergillus</taxon>
        <taxon>Aspergillus subgen. Circumdati</taxon>
    </lineage>
</organism>
<gene>
    <name evidence="2" type="ORF">BO97DRAFT_167311</name>
</gene>
<reference evidence="2 3" key="1">
    <citation type="submission" date="2018-02" db="EMBL/GenBank/DDBJ databases">
        <title>The genomes of Aspergillus section Nigri reveals drivers in fungal speciation.</title>
        <authorList>
            <consortium name="DOE Joint Genome Institute"/>
            <person name="Vesth T.C."/>
            <person name="Nybo J."/>
            <person name="Theobald S."/>
            <person name="Brandl J."/>
            <person name="Frisvad J.C."/>
            <person name="Nielsen K.F."/>
            <person name="Lyhne E.K."/>
            <person name="Kogle M.E."/>
            <person name="Kuo A."/>
            <person name="Riley R."/>
            <person name="Clum A."/>
            <person name="Nolan M."/>
            <person name="Lipzen A."/>
            <person name="Salamov A."/>
            <person name="Henrissat B."/>
            <person name="Wiebenga A."/>
            <person name="De vries R.P."/>
            <person name="Grigoriev I.V."/>
            <person name="Mortensen U.H."/>
            <person name="Andersen M.R."/>
            <person name="Baker S.E."/>
        </authorList>
    </citation>
    <scope>NUCLEOTIDE SEQUENCE [LARGE SCALE GENOMIC DNA]</scope>
    <source>
        <strain evidence="2 3">CBS 101889</strain>
    </source>
</reference>
<evidence type="ECO:0000256" key="1">
    <source>
        <dbReference type="SAM" id="MobiDB-lite"/>
    </source>
</evidence>
<dbReference type="RefSeq" id="XP_025548718.1">
    <property type="nucleotide sequence ID" value="XM_025690271.1"/>
</dbReference>
<protein>
    <submittedName>
        <fullName evidence="2">Uncharacterized protein</fullName>
    </submittedName>
</protein>
<feature type="compositionally biased region" description="Basic and acidic residues" evidence="1">
    <location>
        <begin position="203"/>
        <end position="220"/>
    </location>
</feature>
<dbReference type="OrthoDB" id="5419162at2759"/>
<evidence type="ECO:0000313" key="2">
    <source>
        <dbReference type="EMBL" id="RAL09564.1"/>
    </source>
</evidence>
<feature type="compositionally biased region" description="Low complexity" evidence="1">
    <location>
        <begin position="251"/>
        <end position="266"/>
    </location>
</feature>
<feature type="compositionally biased region" description="Polar residues" evidence="1">
    <location>
        <begin position="92"/>
        <end position="111"/>
    </location>
</feature>
<name>A0A395HTM0_ASPHC</name>
<proteinExistence type="predicted"/>
<evidence type="ECO:0000313" key="3">
    <source>
        <dbReference type="Proteomes" id="UP000248961"/>
    </source>
</evidence>
<feature type="compositionally biased region" description="Basic and acidic residues" evidence="1">
    <location>
        <begin position="267"/>
        <end position="277"/>
    </location>
</feature>
<feature type="compositionally biased region" description="Polar residues" evidence="1">
    <location>
        <begin position="124"/>
        <end position="163"/>
    </location>
</feature>
<dbReference type="GeneID" id="37194560"/>
<dbReference type="AlphaFoldDB" id="A0A395HTM0"/>
<feature type="compositionally biased region" description="Basic and acidic residues" evidence="1">
    <location>
        <begin position="292"/>
        <end position="302"/>
    </location>
</feature>
<dbReference type="VEuPathDB" id="FungiDB:BO97DRAFT_167311"/>
<dbReference type="Proteomes" id="UP000248961">
    <property type="component" value="Unassembled WGS sequence"/>
</dbReference>